<dbReference type="EMBL" id="JADNRY010000009">
    <property type="protein sequence ID" value="KAF9075648.1"/>
    <property type="molecule type" value="Genomic_DNA"/>
</dbReference>
<evidence type="ECO:0000256" key="2">
    <source>
        <dbReference type="SAM" id="SignalP"/>
    </source>
</evidence>
<comment type="caution">
    <text evidence="3">The sequence shown here is derived from an EMBL/GenBank/DDBJ whole genome shotgun (WGS) entry which is preliminary data.</text>
</comment>
<dbReference type="AlphaFoldDB" id="A0A9P5UET9"/>
<dbReference type="OrthoDB" id="6509975at2759"/>
<protein>
    <submittedName>
        <fullName evidence="3">Histidine phosphatase superfamily</fullName>
    </submittedName>
</protein>
<dbReference type="GO" id="GO:0003993">
    <property type="term" value="F:acid phosphatase activity"/>
    <property type="evidence" value="ECO:0007669"/>
    <property type="project" value="TreeGrafter"/>
</dbReference>
<gene>
    <name evidence="3" type="ORF">BDP27DRAFT_1415418</name>
</gene>
<accession>A0A9P5UET9</accession>
<dbReference type="PANTHER" id="PTHR20963:SF24">
    <property type="entry name" value="3-PHYTASE B"/>
    <property type="match status" value="1"/>
</dbReference>
<keyword evidence="2" id="KW-0732">Signal</keyword>
<dbReference type="Proteomes" id="UP000772434">
    <property type="component" value="Unassembled WGS sequence"/>
</dbReference>
<dbReference type="InterPro" id="IPR029033">
    <property type="entry name" value="His_PPase_superfam"/>
</dbReference>
<name>A0A9P5UET9_9AGAR</name>
<feature type="signal peptide" evidence="2">
    <location>
        <begin position="1"/>
        <end position="22"/>
    </location>
</feature>
<reference evidence="3" key="1">
    <citation type="submission" date="2020-11" db="EMBL/GenBank/DDBJ databases">
        <authorList>
            <consortium name="DOE Joint Genome Institute"/>
            <person name="Ahrendt S."/>
            <person name="Riley R."/>
            <person name="Andreopoulos W."/>
            <person name="Labutti K."/>
            <person name="Pangilinan J."/>
            <person name="Ruiz-Duenas F.J."/>
            <person name="Barrasa J.M."/>
            <person name="Sanchez-Garcia M."/>
            <person name="Camarero S."/>
            <person name="Miyauchi S."/>
            <person name="Serrano A."/>
            <person name="Linde D."/>
            <person name="Babiker R."/>
            <person name="Drula E."/>
            <person name="Ayuso-Fernandez I."/>
            <person name="Pacheco R."/>
            <person name="Padilla G."/>
            <person name="Ferreira P."/>
            <person name="Barriuso J."/>
            <person name="Kellner H."/>
            <person name="Castanera R."/>
            <person name="Alfaro M."/>
            <person name="Ramirez L."/>
            <person name="Pisabarro A.G."/>
            <person name="Kuo A."/>
            <person name="Tritt A."/>
            <person name="Lipzen A."/>
            <person name="He G."/>
            <person name="Yan M."/>
            <person name="Ng V."/>
            <person name="Cullen D."/>
            <person name="Martin F."/>
            <person name="Rosso M.-N."/>
            <person name="Henrissat B."/>
            <person name="Hibbett D."/>
            <person name="Martinez A.T."/>
            <person name="Grigoriev I.V."/>
        </authorList>
    </citation>
    <scope>NUCLEOTIDE SEQUENCE</scope>
    <source>
        <strain evidence="3">AH 40177</strain>
    </source>
</reference>
<keyword evidence="1" id="KW-0378">Hydrolase</keyword>
<dbReference type="InterPro" id="IPR000560">
    <property type="entry name" value="His_Pase_clade-2"/>
</dbReference>
<dbReference type="Gene3D" id="3.40.50.1240">
    <property type="entry name" value="Phosphoglycerate mutase-like"/>
    <property type="match status" value="1"/>
</dbReference>
<evidence type="ECO:0000313" key="4">
    <source>
        <dbReference type="Proteomes" id="UP000772434"/>
    </source>
</evidence>
<sequence length="432" mass="48744">MLFLSSFIVSSFLLVASVPIKGQNPSGTTPKHSDTSTVPHDHDVAQLQSLWLSLLRILLWMKPMRYRLAAQSTRSILYGLRHGSRYPTKSQNKLIKNAVENFVEKVKKLVDGGKITDPELLKFLTSLSGYKYTITSEQEEQLTELGKMELLESGKLQYLRYKHLITDGKSVSMSSSNAQRVRKSAAEWIKGFGVSGIAPPTIIEQEHEKAASTVVRNDYMKPWKKIYLPRISESLKKTLQVELTNDDVLGLIMMCPFETSILRKDKTSSTALSPFCKIFSMDQFKDFAWQGVLDKYYRGTSKTISRNGLSPTGYTKDLYSRLIESKESSPKFYALFSHDNEMAGIFHVLGLFLQDKVPSPKAPDDSVTYKTSEVVPFAARLLIERMTCKHSGSLEFVRVLVNNAVQPLKWCHGVKNGLCEVKEFIKGPLHKA</sequence>
<dbReference type="SUPFAM" id="SSF53254">
    <property type="entry name" value="Phosphoglycerate mutase-like"/>
    <property type="match status" value="1"/>
</dbReference>
<organism evidence="3 4">
    <name type="scientific">Rhodocollybia butyracea</name>
    <dbReference type="NCBI Taxonomy" id="206335"/>
    <lineage>
        <taxon>Eukaryota</taxon>
        <taxon>Fungi</taxon>
        <taxon>Dikarya</taxon>
        <taxon>Basidiomycota</taxon>
        <taxon>Agaricomycotina</taxon>
        <taxon>Agaricomycetes</taxon>
        <taxon>Agaricomycetidae</taxon>
        <taxon>Agaricales</taxon>
        <taxon>Marasmiineae</taxon>
        <taxon>Omphalotaceae</taxon>
        <taxon>Rhodocollybia</taxon>
    </lineage>
</organism>
<evidence type="ECO:0000256" key="1">
    <source>
        <dbReference type="ARBA" id="ARBA00022801"/>
    </source>
</evidence>
<proteinExistence type="predicted"/>
<feature type="chain" id="PRO_5040234404" evidence="2">
    <location>
        <begin position="23"/>
        <end position="432"/>
    </location>
</feature>
<keyword evidence="4" id="KW-1185">Reference proteome</keyword>
<evidence type="ECO:0000313" key="3">
    <source>
        <dbReference type="EMBL" id="KAF9075648.1"/>
    </source>
</evidence>
<dbReference type="Pfam" id="PF00328">
    <property type="entry name" value="His_Phos_2"/>
    <property type="match status" value="2"/>
</dbReference>
<dbReference type="PANTHER" id="PTHR20963">
    <property type="entry name" value="MULTIPLE INOSITOL POLYPHOSPHATE PHOSPHATASE-RELATED"/>
    <property type="match status" value="1"/>
</dbReference>
<dbReference type="CDD" id="cd07061">
    <property type="entry name" value="HP_HAP_like"/>
    <property type="match status" value="1"/>
</dbReference>